<dbReference type="SUPFAM" id="SSF53335">
    <property type="entry name" value="S-adenosyl-L-methionine-dependent methyltransferases"/>
    <property type="match status" value="1"/>
</dbReference>
<dbReference type="Pfam" id="PF22528">
    <property type="entry name" value="PRMT_C"/>
    <property type="match status" value="1"/>
</dbReference>
<dbReference type="EC" id="2.1.1.319" evidence="2"/>
<dbReference type="Gene3D" id="2.70.160.11">
    <property type="entry name" value="Hnrnp arginine n-methyltransferase1"/>
    <property type="match status" value="1"/>
</dbReference>
<dbReference type="Pfam" id="PF21137">
    <property type="entry name" value="ANM3_C2H2_Zf"/>
    <property type="match status" value="1"/>
</dbReference>
<dbReference type="InterPro" id="IPR025799">
    <property type="entry name" value="Arg_MeTrfase"/>
</dbReference>
<feature type="domain" description="Protein arginine N-methyltransferase" evidence="15">
    <location>
        <begin position="383"/>
        <end position="528"/>
    </location>
</feature>
<dbReference type="Pfam" id="PF13649">
    <property type="entry name" value="Methyltransf_25"/>
    <property type="match status" value="1"/>
</dbReference>
<evidence type="ECO:0000256" key="9">
    <source>
        <dbReference type="ARBA" id="ARBA00022833"/>
    </source>
</evidence>
<keyword evidence="3" id="KW-0963">Cytoplasm</keyword>
<evidence type="ECO:0000256" key="2">
    <source>
        <dbReference type="ARBA" id="ARBA00011925"/>
    </source>
</evidence>
<evidence type="ECO:0000313" key="17">
    <source>
        <dbReference type="Proteomes" id="UP001627154"/>
    </source>
</evidence>
<keyword evidence="4 12" id="KW-0489">Methyltransferase</keyword>
<comment type="catalytic activity">
    <reaction evidence="10">
        <text>L-arginyl-[protein] + 2 S-adenosyl-L-methionine = N(omega),N(omega)-dimethyl-L-arginyl-[protein] + 2 S-adenosyl-L-homocysteine + 2 H(+)</text>
        <dbReference type="Rhea" id="RHEA:48096"/>
        <dbReference type="Rhea" id="RHEA-COMP:10532"/>
        <dbReference type="Rhea" id="RHEA-COMP:11991"/>
        <dbReference type="ChEBI" id="CHEBI:15378"/>
        <dbReference type="ChEBI" id="CHEBI:29965"/>
        <dbReference type="ChEBI" id="CHEBI:57856"/>
        <dbReference type="ChEBI" id="CHEBI:59789"/>
        <dbReference type="ChEBI" id="CHEBI:61897"/>
        <dbReference type="EC" id="2.1.1.319"/>
    </reaction>
    <physiologicalReaction direction="left-to-right" evidence="10">
        <dbReference type="Rhea" id="RHEA:48097"/>
    </physiologicalReaction>
</comment>
<keyword evidence="9" id="KW-0862">Zinc</keyword>
<dbReference type="PANTHER" id="PTHR11006:SF53">
    <property type="entry name" value="PROTEIN ARGININE N-METHYLTRANSFERASE 3"/>
    <property type="match status" value="1"/>
</dbReference>
<dbReference type="Gene3D" id="3.40.50.150">
    <property type="entry name" value="Vaccinia Virus protein VP39"/>
    <property type="match status" value="1"/>
</dbReference>
<dbReference type="GO" id="GO:0005829">
    <property type="term" value="C:cytosol"/>
    <property type="evidence" value="ECO:0007669"/>
    <property type="project" value="UniProtKB-SubCell"/>
</dbReference>
<dbReference type="InterPro" id="IPR036236">
    <property type="entry name" value="Znf_C2H2_sf"/>
</dbReference>
<evidence type="ECO:0000259" key="13">
    <source>
        <dbReference type="Pfam" id="PF13649"/>
    </source>
</evidence>
<dbReference type="PROSITE" id="PS51678">
    <property type="entry name" value="SAM_MT_PRMT"/>
    <property type="match status" value="1"/>
</dbReference>
<evidence type="ECO:0000256" key="3">
    <source>
        <dbReference type="ARBA" id="ARBA00022490"/>
    </source>
</evidence>
<protein>
    <recommendedName>
        <fullName evidence="2">type I protein arginine methyltransferase</fullName>
        <ecNumber evidence="2">2.1.1.319</ecNumber>
    </recommendedName>
</protein>
<reference evidence="16 17" key="1">
    <citation type="journal article" date="2024" name="bioRxiv">
        <title>A reference genome for Trichogramma kaykai: A tiny desert-dwelling parasitoid wasp with competing sex-ratio distorters.</title>
        <authorList>
            <person name="Culotta J."/>
            <person name="Lindsey A.R."/>
        </authorList>
    </citation>
    <scope>NUCLEOTIDE SEQUENCE [LARGE SCALE GENOMIC DNA]</scope>
    <source>
        <strain evidence="16 17">KSX58</strain>
    </source>
</reference>
<dbReference type="InterPro" id="IPR041698">
    <property type="entry name" value="Methyltransf_25"/>
</dbReference>
<evidence type="ECO:0000313" key="16">
    <source>
        <dbReference type="EMBL" id="KAL3393824.1"/>
    </source>
</evidence>
<evidence type="ECO:0000256" key="6">
    <source>
        <dbReference type="ARBA" id="ARBA00022691"/>
    </source>
</evidence>
<evidence type="ECO:0000256" key="12">
    <source>
        <dbReference type="PROSITE-ProRule" id="PRU01015"/>
    </source>
</evidence>
<proteinExistence type="predicted"/>
<accession>A0ABD2WM34</accession>
<evidence type="ECO:0000256" key="4">
    <source>
        <dbReference type="ARBA" id="ARBA00022603"/>
    </source>
</evidence>
<evidence type="ECO:0000259" key="14">
    <source>
        <dbReference type="Pfam" id="PF21137"/>
    </source>
</evidence>
<keyword evidence="7" id="KW-0479">Metal-binding</keyword>
<comment type="catalytic activity">
    <reaction evidence="11">
        <text>L-arginyl-[protein] + S-adenosyl-L-methionine = N(omega)-methyl-L-arginyl-[protein] + S-adenosyl-L-homocysteine + H(+)</text>
        <dbReference type="Rhea" id="RHEA:48100"/>
        <dbReference type="Rhea" id="RHEA-COMP:10532"/>
        <dbReference type="Rhea" id="RHEA-COMP:11990"/>
        <dbReference type="ChEBI" id="CHEBI:15378"/>
        <dbReference type="ChEBI" id="CHEBI:29965"/>
        <dbReference type="ChEBI" id="CHEBI:57856"/>
        <dbReference type="ChEBI" id="CHEBI:59789"/>
        <dbReference type="ChEBI" id="CHEBI:65280"/>
    </reaction>
    <physiologicalReaction direction="left-to-right" evidence="11">
        <dbReference type="Rhea" id="RHEA:48101"/>
    </physiologicalReaction>
</comment>
<dbReference type="InterPro" id="IPR029063">
    <property type="entry name" value="SAM-dependent_MTases_sf"/>
</dbReference>
<keyword evidence="5 12" id="KW-0808">Transferase</keyword>
<comment type="caution">
    <text evidence="16">The sequence shown here is derived from an EMBL/GenBank/DDBJ whole genome shotgun (WGS) entry which is preliminary data.</text>
</comment>
<evidence type="ECO:0000259" key="15">
    <source>
        <dbReference type="Pfam" id="PF22528"/>
    </source>
</evidence>
<evidence type="ECO:0000256" key="5">
    <source>
        <dbReference type="ARBA" id="ARBA00022679"/>
    </source>
</evidence>
<evidence type="ECO:0000256" key="11">
    <source>
        <dbReference type="ARBA" id="ARBA00049303"/>
    </source>
</evidence>
<evidence type="ECO:0000256" key="7">
    <source>
        <dbReference type="ARBA" id="ARBA00022723"/>
    </source>
</evidence>
<dbReference type="FunFam" id="3.40.50.150:FF:000003">
    <property type="entry name" value="Blast:Protein arginine N-methyltransferase 1"/>
    <property type="match status" value="1"/>
</dbReference>
<dbReference type="PANTHER" id="PTHR11006">
    <property type="entry name" value="PROTEIN ARGININE N-METHYLTRANSFERASE"/>
    <property type="match status" value="1"/>
</dbReference>
<feature type="domain" description="Protein arginine N-methyltransferase 3-like C2H2 zinc finger" evidence="14">
    <location>
        <begin position="78"/>
        <end position="121"/>
    </location>
</feature>
<feature type="domain" description="Methyltransferase" evidence="13">
    <location>
        <begin position="269"/>
        <end position="353"/>
    </location>
</feature>
<keyword evidence="8" id="KW-0863">Zinc-finger</keyword>
<keyword evidence="17" id="KW-1185">Reference proteome</keyword>
<dbReference type="GO" id="GO:0032259">
    <property type="term" value="P:methylation"/>
    <property type="evidence" value="ECO:0007669"/>
    <property type="project" value="UniProtKB-KW"/>
</dbReference>
<evidence type="ECO:0000256" key="10">
    <source>
        <dbReference type="ARBA" id="ARBA00047384"/>
    </source>
</evidence>
<dbReference type="CDD" id="cd02440">
    <property type="entry name" value="AdoMet_MTases"/>
    <property type="match status" value="1"/>
</dbReference>
<dbReference type="AlphaFoldDB" id="A0ABD2WM34"/>
<evidence type="ECO:0000256" key="1">
    <source>
        <dbReference type="ARBA" id="ARBA00004514"/>
    </source>
</evidence>
<organism evidence="16 17">
    <name type="scientific">Trichogramma kaykai</name>
    <dbReference type="NCBI Taxonomy" id="54128"/>
    <lineage>
        <taxon>Eukaryota</taxon>
        <taxon>Metazoa</taxon>
        <taxon>Ecdysozoa</taxon>
        <taxon>Arthropoda</taxon>
        <taxon>Hexapoda</taxon>
        <taxon>Insecta</taxon>
        <taxon>Pterygota</taxon>
        <taxon>Neoptera</taxon>
        <taxon>Endopterygota</taxon>
        <taxon>Hymenoptera</taxon>
        <taxon>Apocrita</taxon>
        <taxon>Proctotrupomorpha</taxon>
        <taxon>Chalcidoidea</taxon>
        <taxon>Trichogrammatidae</taxon>
        <taxon>Trichogramma</taxon>
    </lineage>
</organism>
<dbReference type="GO" id="GO:0008270">
    <property type="term" value="F:zinc ion binding"/>
    <property type="evidence" value="ECO:0007669"/>
    <property type="project" value="UniProtKB-KW"/>
</dbReference>
<dbReference type="SUPFAM" id="SSF57667">
    <property type="entry name" value="beta-beta-alpha zinc fingers"/>
    <property type="match status" value="1"/>
</dbReference>
<dbReference type="Proteomes" id="UP001627154">
    <property type="component" value="Unassembled WGS sequence"/>
</dbReference>
<dbReference type="EMBL" id="JBJJXI010000096">
    <property type="protein sequence ID" value="KAL3393824.1"/>
    <property type="molecule type" value="Genomic_DNA"/>
</dbReference>
<dbReference type="GO" id="GO:0035242">
    <property type="term" value="F:protein-arginine omega-N asymmetric methyltransferase activity"/>
    <property type="evidence" value="ECO:0007669"/>
    <property type="project" value="UniProtKB-EC"/>
</dbReference>
<keyword evidence="6 12" id="KW-0949">S-adenosyl-L-methionine</keyword>
<sequence length="539" mass="61518">MSDSGAEVIQQQHQLQNNHASLEEMRAASESESDDDWEEMCDDVQNILCLFCTSIFNNFKDALQHLESQHSFNLAKFKDRHALDFYSYIKLINFIRKKNISPQELIALTTQTWNSDDYLAPTNQDDAWLMFDIEDLEGEKKSNDNLEVMPSNEGVTLSEIHFSELQRTIQSLKAQLEQRDLACLLAKQQIDEMSKKVQKLVFDEEEVTNHKNRCVKSVETKSDQGYFNTYSHFAIHHEMLTVIGDKVRTESYRDALLMNSHIFNNCIMLDVGCGTGILSMFAAKSGCQKVISVDQSDIIYHAMDIVRENNLTKIVKLKKGRLEDIDLDVDKVDAIVSEWMGYFLLFEGMLDSVIYARDHYLKHGGKLLPNKCTISLVGSGDTKRYIDLVDYWSNVYGFKMSCMKAEVVREPSIELCNAQDLVTSVAEIQSFDLYKVTTDCVNFSAPFSLKVKRSGSLTAIIGYFDVFFDDLDNPVHFSTGPHATPTHWKQTVFSLSEPISITEGEIVSGTLVCQRHIKDIRGLMVTIRIKDFSQVYYLD</sequence>
<comment type="subcellular location">
    <subcellularLocation>
        <location evidence="1">Cytoplasm</location>
        <location evidence="1">Cytosol</location>
    </subcellularLocation>
</comment>
<name>A0ABD2WM34_9HYME</name>
<evidence type="ECO:0000256" key="8">
    <source>
        <dbReference type="ARBA" id="ARBA00022771"/>
    </source>
</evidence>
<dbReference type="InterPro" id="IPR055135">
    <property type="entry name" value="PRMT_dom"/>
</dbReference>
<dbReference type="FunFam" id="2.70.160.11:FF:000001">
    <property type="entry name" value="Blast:Protein arginine N-methyltransferase 1"/>
    <property type="match status" value="1"/>
</dbReference>
<dbReference type="InterPro" id="IPR049482">
    <property type="entry name" value="ANM3-like_C2H2_Zf"/>
</dbReference>
<gene>
    <name evidence="16" type="ORF">TKK_012054</name>
</gene>